<dbReference type="Proteomes" id="UP000293036">
    <property type="component" value="Unassembled WGS sequence"/>
</dbReference>
<organism evidence="1 2">
    <name type="scientific">Arcanobacterium bovis</name>
    <dbReference type="NCBI Taxonomy" id="2529275"/>
    <lineage>
        <taxon>Bacteria</taxon>
        <taxon>Bacillati</taxon>
        <taxon>Actinomycetota</taxon>
        <taxon>Actinomycetes</taxon>
        <taxon>Actinomycetales</taxon>
        <taxon>Actinomycetaceae</taxon>
        <taxon>Arcanobacterium</taxon>
    </lineage>
</organism>
<dbReference type="OrthoDB" id="3210860at2"/>
<evidence type="ECO:0000313" key="2">
    <source>
        <dbReference type="Proteomes" id="UP000293036"/>
    </source>
</evidence>
<dbReference type="AlphaFoldDB" id="A0A4Q9V2J5"/>
<dbReference type="RefSeq" id="WP_131279789.1">
    <property type="nucleotide sequence ID" value="NZ_JBHSLR010000009.1"/>
</dbReference>
<gene>
    <name evidence="1" type="ORF">EZJ44_02470</name>
</gene>
<accession>A0A4Q9V2J5</accession>
<sequence>MRRIAVSSKYTTRGVIFIHSVTPAVQPHVEWAVTSVLGYPVHIEWTKQPAQPQMNRGELAWTGEIGTGAMLASALGGWEHLRFEITEENTPVSEGGRWSCTPGLGIFYAQTDLVGNVVIPENRIRAALEQSAGDPDELRRLMDVALGQAWDDELEVFRYAGAGAPVRWLHRVG</sequence>
<reference evidence="1 2" key="1">
    <citation type="submission" date="2019-02" db="EMBL/GenBank/DDBJ databases">
        <title>Arcanobacterium bovis sp. nov., isolated from the milk of a cow with mastitis.</title>
        <authorList>
            <person name="Sammra O."/>
            <person name="Foster G."/>
            <person name="Hassan A."/>
            <person name="Alssahen M."/>
            <person name="Laemmler C."/>
            <person name="Borowiak M."/>
            <person name="Malorny B."/>
            <person name="Abdulmawjood A."/>
        </authorList>
    </citation>
    <scope>NUCLEOTIDE SEQUENCE [LARGE SCALE GENOMIC DNA]</scope>
    <source>
        <strain evidence="1 2">C605018/01/1</strain>
    </source>
</reference>
<proteinExistence type="predicted"/>
<protein>
    <submittedName>
        <fullName evidence="1">DUF3145 domain-containing protein</fullName>
    </submittedName>
</protein>
<evidence type="ECO:0000313" key="1">
    <source>
        <dbReference type="EMBL" id="TBW22788.1"/>
    </source>
</evidence>
<dbReference type="Pfam" id="PF11343">
    <property type="entry name" value="DUF3145"/>
    <property type="match status" value="1"/>
</dbReference>
<name>A0A4Q9V2J5_9ACTO</name>
<keyword evidence="2" id="KW-1185">Reference proteome</keyword>
<dbReference type="EMBL" id="SJDT01000002">
    <property type="protein sequence ID" value="TBW22788.1"/>
    <property type="molecule type" value="Genomic_DNA"/>
</dbReference>
<dbReference type="InterPro" id="IPR021491">
    <property type="entry name" value="DUF3145"/>
</dbReference>
<comment type="caution">
    <text evidence="1">The sequence shown here is derived from an EMBL/GenBank/DDBJ whole genome shotgun (WGS) entry which is preliminary data.</text>
</comment>